<keyword evidence="2" id="KW-1185">Reference proteome</keyword>
<dbReference type="Proteomes" id="UP000624701">
    <property type="component" value="Unassembled WGS sequence"/>
</dbReference>
<evidence type="ECO:0008006" key="3">
    <source>
        <dbReference type="Google" id="ProtNLM"/>
    </source>
</evidence>
<protein>
    <recommendedName>
        <fullName evidence="3">Transposase</fullName>
    </recommendedName>
</protein>
<accession>A0ABQ2BXV1</accession>
<evidence type="ECO:0000313" key="2">
    <source>
        <dbReference type="Proteomes" id="UP000624701"/>
    </source>
</evidence>
<proteinExistence type="predicted"/>
<gene>
    <name evidence="1" type="ORF">GCM10011444_09260</name>
</gene>
<comment type="caution">
    <text evidence="1">The sequence shown here is derived from an EMBL/GenBank/DDBJ whole genome shotgun (WGS) entry which is preliminary data.</text>
</comment>
<name>A0ABQ2BXV1_9FLAO</name>
<evidence type="ECO:0000313" key="1">
    <source>
        <dbReference type="EMBL" id="GGI56617.1"/>
    </source>
</evidence>
<sequence length="59" mass="7061">MEAFKLSKLMEYFFVKVVKTKQTNRAKAFKLQCNIYVWFLILTKFNCNSLKTKKAQSFD</sequence>
<dbReference type="EMBL" id="BMDQ01000001">
    <property type="protein sequence ID" value="GGI56617.1"/>
    <property type="molecule type" value="Genomic_DNA"/>
</dbReference>
<organism evidence="1 2">
    <name type="scientific">Winogradskyella haliclonae</name>
    <dbReference type="NCBI Taxonomy" id="2048558"/>
    <lineage>
        <taxon>Bacteria</taxon>
        <taxon>Pseudomonadati</taxon>
        <taxon>Bacteroidota</taxon>
        <taxon>Flavobacteriia</taxon>
        <taxon>Flavobacteriales</taxon>
        <taxon>Flavobacteriaceae</taxon>
        <taxon>Winogradskyella</taxon>
    </lineage>
</organism>
<reference evidence="2" key="1">
    <citation type="journal article" date="2019" name="Int. J. Syst. Evol. Microbiol.">
        <title>The Global Catalogue of Microorganisms (GCM) 10K type strain sequencing project: providing services to taxonomists for standard genome sequencing and annotation.</title>
        <authorList>
            <consortium name="The Broad Institute Genomics Platform"/>
            <consortium name="The Broad Institute Genome Sequencing Center for Infectious Disease"/>
            <person name="Wu L."/>
            <person name="Ma J."/>
        </authorList>
    </citation>
    <scope>NUCLEOTIDE SEQUENCE [LARGE SCALE GENOMIC DNA]</scope>
    <source>
        <strain evidence="2">CCM 8681</strain>
    </source>
</reference>